<dbReference type="Proteomes" id="UP000199689">
    <property type="component" value="Unassembled WGS sequence"/>
</dbReference>
<dbReference type="OrthoDB" id="6623990at2"/>
<feature type="transmembrane region" description="Helical" evidence="1">
    <location>
        <begin position="291"/>
        <end position="311"/>
    </location>
</feature>
<accession>A0A1G5V9J4</accession>
<dbReference type="GeneID" id="87755541"/>
<feature type="transmembrane region" description="Helical" evidence="1">
    <location>
        <begin position="161"/>
        <end position="180"/>
    </location>
</feature>
<dbReference type="STRING" id="209880.SAMN02910343_00498"/>
<keyword evidence="4" id="KW-1185">Reference proteome</keyword>
<proteinExistence type="predicted"/>
<protein>
    <submittedName>
        <fullName evidence="3">Fucose 4-O-acetylase</fullName>
    </submittedName>
</protein>
<dbReference type="PANTHER" id="PTHR37312:SF1">
    <property type="entry name" value="MEMBRANE-BOUND ACYLTRANSFERASE YKRP-RELATED"/>
    <property type="match status" value="1"/>
</dbReference>
<dbReference type="Pfam" id="PF01757">
    <property type="entry name" value="Acyl_transf_3"/>
    <property type="match status" value="1"/>
</dbReference>
<feature type="transmembrane region" description="Helical" evidence="1">
    <location>
        <begin position="214"/>
        <end position="232"/>
    </location>
</feature>
<evidence type="ECO:0000313" key="4">
    <source>
        <dbReference type="Proteomes" id="UP000199689"/>
    </source>
</evidence>
<evidence type="ECO:0000259" key="2">
    <source>
        <dbReference type="Pfam" id="PF01757"/>
    </source>
</evidence>
<dbReference type="AlphaFoldDB" id="A0A1G5V9J4"/>
<dbReference type="InterPro" id="IPR002656">
    <property type="entry name" value="Acyl_transf_3_dom"/>
</dbReference>
<dbReference type="InterPro" id="IPR052734">
    <property type="entry name" value="Nod_factor_acetyltransferase"/>
</dbReference>
<sequence length="369" mass="43267">MTDRQTDRQKERQKERNIFLDIVKYFTIFLVIWGHVVQQSLNPGVYPEHVDGIYRLIYTFHMPLFMGISGYFFGKSVCKVGGVYSYLKKKLKKRILGLIIPMLSFGVIAYFVQVFMEKKVESPLTILQQAHNIWFLGDLVIYTFVVLAVSFLCNQKFSHDWKYLLAGAILTCIPQVGYGFRGPFFYLYYIAGYCIAMYLTNSKIVSLSKYGKEGIIVFLLTYVLYSHLPWPFEHFQANWHSFSFIRIFTVISLKIILGFIGSYIALYLIYQMCMKLQSTWLFRKASRMGAYTLDIYLIQMILVERILGPVYRQWMDISGIDYLHMYGLLVEFIVTFSFAVVLIEIICWISRLVNKSPALAYFLFYRKIS</sequence>
<dbReference type="EMBL" id="FMXA01000005">
    <property type="protein sequence ID" value="SDA42532.1"/>
    <property type="molecule type" value="Genomic_DNA"/>
</dbReference>
<feature type="transmembrane region" description="Helical" evidence="1">
    <location>
        <begin position="18"/>
        <end position="36"/>
    </location>
</feature>
<gene>
    <name evidence="3" type="ORF">SAMN02910343_00498</name>
</gene>
<keyword evidence="1" id="KW-1133">Transmembrane helix</keyword>
<dbReference type="RefSeq" id="WP_159427818.1">
    <property type="nucleotide sequence ID" value="NZ_FMXA01000005.1"/>
</dbReference>
<dbReference type="GO" id="GO:0016747">
    <property type="term" value="F:acyltransferase activity, transferring groups other than amino-acyl groups"/>
    <property type="evidence" value="ECO:0007669"/>
    <property type="project" value="InterPro"/>
</dbReference>
<evidence type="ECO:0000256" key="1">
    <source>
        <dbReference type="SAM" id="Phobius"/>
    </source>
</evidence>
<feature type="transmembrane region" description="Helical" evidence="1">
    <location>
        <begin position="133"/>
        <end position="154"/>
    </location>
</feature>
<feature type="transmembrane region" description="Helical" evidence="1">
    <location>
        <begin position="244"/>
        <end position="270"/>
    </location>
</feature>
<name>A0A1G5V9J4_9FIRM</name>
<keyword evidence="1" id="KW-0472">Membrane</keyword>
<dbReference type="PANTHER" id="PTHR37312">
    <property type="entry name" value="MEMBRANE-BOUND ACYLTRANSFERASE YKRP-RELATED"/>
    <property type="match status" value="1"/>
</dbReference>
<keyword evidence="1" id="KW-0812">Transmembrane</keyword>
<evidence type="ECO:0000313" key="3">
    <source>
        <dbReference type="EMBL" id="SDA42532.1"/>
    </source>
</evidence>
<feature type="transmembrane region" description="Helical" evidence="1">
    <location>
        <begin position="323"/>
        <end position="349"/>
    </location>
</feature>
<reference evidence="3 4" key="1">
    <citation type="submission" date="2016-10" db="EMBL/GenBank/DDBJ databases">
        <authorList>
            <person name="de Groot N.N."/>
        </authorList>
    </citation>
    <scope>NUCLEOTIDE SEQUENCE [LARGE SCALE GENOMIC DNA]</scope>
    <source>
        <strain evidence="3 4">DSM 15230</strain>
    </source>
</reference>
<feature type="transmembrane region" description="Helical" evidence="1">
    <location>
        <begin position="56"/>
        <end position="74"/>
    </location>
</feature>
<feature type="transmembrane region" description="Helical" evidence="1">
    <location>
        <begin position="95"/>
        <end position="113"/>
    </location>
</feature>
<organism evidence="3 4">
    <name type="scientific">Allisonella histaminiformans</name>
    <dbReference type="NCBI Taxonomy" id="209880"/>
    <lineage>
        <taxon>Bacteria</taxon>
        <taxon>Bacillati</taxon>
        <taxon>Bacillota</taxon>
        <taxon>Negativicutes</taxon>
        <taxon>Veillonellales</taxon>
        <taxon>Veillonellaceae</taxon>
        <taxon>Allisonella</taxon>
    </lineage>
</organism>
<feature type="domain" description="Acyltransferase 3" evidence="2">
    <location>
        <begin position="17"/>
        <end position="348"/>
    </location>
</feature>
<feature type="transmembrane region" description="Helical" evidence="1">
    <location>
        <begin position="186"/>
        <end position="202"/>
    </location>
</feature>